<dbReference type="AlphaFoldDB" id="A0A511AYB1"/>
<keyword evidence="2" id="KW-1185">Reference proteome</keyword>
<sequence>MIYQILLQAAKEKVCVSFDYGDHFRKWSPHVIGNSPRGEMVLAYQYGGTSSRGAVPQWKCFEVALITNIKIETNDEWQYAPTKGNTQHCVKTIEYRVINKEN</sequence>
<protein>
    <recommendedName>
        <fullName evidence="3">WYL domain-containing protein</fullName>
    </recommendedName>
</protein>
<proteinExistence type="predicted"/>
<gene>
    <name evidence="1" type="ORF">GWA01_09260</name>
</gene>
<evidence type="ECO:0000313" key="2">
    <source>
        <dbReference type="Proteomes" id="UP000321230"/>
    </source>
</evidence>
<evidence type="ECO:0000313" key="1">
    <source>
        <dbReference type="EMBL" id="GEK93156.1"/>
    </source>
</evidence>
<reference evidence="1 2" key="1">
    <citation type="submission" date="2019-07" db="EMBL/GenBank/DDBJ databases">
        <title>Whole genome shotgun sequence of Gluconobacter wancherniae NBRC 103581.</title>
        <authorList>
            <person name="Hosoyama A."/>
            <person name="Uohara A."/>
            <person name="Ohji S."/>
            <person name="Ichikawa N."/>
        </authorList>
    </citation>
    <scope>NUCLEOTIDE SEQUENCE [LARGE SCALE GENOMIC DNA]</scope>
    <source>
        <strain evidence="1 2">NBRC 103581</strain>
    </source>
</reference>
<organism evidence="1 2">
    <name type="scientific">Gluconobacter wancherniae NBRC 103581</name>
    <dbReference type="NCBI Taxonomy" id="656744"/>
    <lineage>
        <taxon>Bacteria</taxon>
        <taxon>Pseudomonadati</taxon>
        <taxon>Pseudomonadota</taxon>
        <taxon>Alphaproteobacteria</taxon>
        <taxon>Acetobacterales</taxon>
        <taxon>Acetobacteraceae</taxon>
        <taxon>Gluconobacter</taxon>
    </lineage>
</organism>
<evidence type="ECO:0008006" key="3">
    <source>
        <dbReference type="Google" id="ProtNLM"/>
    </source>
</evidence>
<accession>A0A511AYB1</accession>
<dbReference type="EMBL" id="BJUZ01000001">
    <property type="protein sequence ID" value="GEK93156.1"/>
    <property type="molecule type" value="Genomic_DNA"/>
</dbReference>
<name>A0A511AYB1_9PROT</name>
<dbReference type="Proteomes" id="UP000321230">
    <property type="component" value="Unassembled WGS sequence"/>
</dbReference>
<comment type="caution">
    <text evidence="1">The sequence shown here is derived from an EMBL/GenBank/DDBJ whole genome shotgun (WGS) entry which is preliminary data.</text>
</comment>